<proteinExistence type="predicted"/>
<organism evidence="1 2">
    <name type="scientific">Cohnella abietis</name>
    <dbReference type="NCBI Taxonomy" id="2507935"/>
    <lineage>
        <taxon>Bacteria</taxon>
        <taxon>Bacillati</taxon>
        <taxon>Bacillota</taxon>
        <taxon>Bacilli</taxon>
        <taxon>Bacillales</taxon>
        <taxon>Paenibacillaceae</taxon>
        <taxon>Cohnella</taxon>
    </lineage>
</organism>
<accession>A0A3T1D057</accession>
<protein>
    <submittedName>
        <fullName evidence="1">Uncharacterized protein</fullName>
    </submittedName>
</protein>
<dbReference type="Proteomes" id="UP000289856">
    <property type="component" value="Chromosome"/>
</dbReference>
<name>A0A3T1D057_9BACL</name>
<dbReference type="KEGG" id="cohn:KCTCHS21_08570"/>
<dbReference type="AlphaFoldDB" id="A0A3T1D057"/>
<gene>
    <name evidence="1" type="ORF">KCTCHS21_08570</name>
</gene>
<evidence type="ECO:0000313" key="1">
    <source>
        <dbReference type="EMBL" id="BBI31458.1"/>
    </source>
</evidence>
<evidence type="ECO:0000313" key="2">
    <source>
        <dbReference type="Proteomes" id="UP000289856"/>
    </source>
</evidence>
<sequence length="139" mass="14745">MPDPFKKLVTTLESRLSGIAAKSLSGIPSELGTITGSGLKLDSFKYEIPDYMVAEWVTQLQLPAFSLVGTTTTPVDESGENEGGAASSQLIRFDFNKTELNEVRLNWLAGMKPGDRVLAIPVNGGKDAVVICKVVSSGG</sequence>
<dbReference type="OrthoDB" id="2678554at2"/>
<dbReference type="EMBL" id="AP019400">
    <property type="protein sequence ID" value="BBI31458.1"/>
    <property type="molecule type" value="Genomic_DNA"/>
</dbReference>
<keyword evidence="2" id="KW-1185">Reference proteome</keyword>
<reference evidence="1 2" key="1">
    <citation type="submission" date="2019-01" db="EMBL/GenBank/DDBJ databases">
        <title>Complete genome sequence of Cohnella hallensis HS21 isolated from Korean fir (Abies koreana) rhizospheric soil.</title>
        <authorList>
            <person name="Jiang L."/>
            <person name="Kang S.W."/>
            <person name="Kim S."/>
            <person name="Jung J."/>
            <person name="Kim C.Y."/>
            <person name="Kim D.H."/>
            <person name="Kim S.W."/>
            <person name="Lee J."/>
        </authorList>
    </citation>
    <scope>NUCLEOTIDE SEQUENCE [LARGE SCALE GENOMIC DNA]</scope>
    <source>
        <strain evidence="1 2">HS21</strain>
    </source>
</reference>
<dbReference type="RefSeq" id="WP_130605291.1">
    <property type="nucleotide sequence ID" value="NZ_AP019400.1"/>
</dbReference>